<evidence type="ECO:0000256" key="3">
    <source>
        <dbReference type="ARBA" id="ARBA00022448"/>
    </source>
</evidence>
<evidence type="ECO:0000313" key="14">
    <source>
        <dbReference type="EMBL" id="RKW69546.1"/>
    </source>
</evidence>
<dbReference type="GO" id="GO:0005886">
    <property type="term" value="C:plasma membrane"/>
    <property type="evidence" value="ECO:0007669"/>
    <property type="project" value="UniProtKB-SubCell"/>
</dbReference>
<evidence type="ECO:0000256" key="11">
    <source>
        <dbReference type="ARBA" id="ARBA00045497"/>
    </source>
</evidence>
<keyword evidence="5 13" id="KW-0812">Transmembrane</keyword>
<dbReference type="GO" id="GO:0015095">
    <property type="term" value="F:magnesium ion transmembrane transporter activity"/>
    <property type="evidence" value="ECO:0007669"/>
    <property type="project" value="TreeGrafter"/>
</dbReference>
<evidence type="ECO:0000256" key="13">
    <source>
        <dbReference type="SAM" id="Phobius"/>
    </source>
</evidence>
<evidence type="ECO:0000256" key="8">
    <source>
        <dbReference type="ARBA" id="ARBA00023065"/>
    </source>
</evidence>
<feature type="transmembrane region" description="Helical" evidence="13">
    <location>
        <begin position="324"/>
        <end position="343"/>
    </location>
</feature>
<comment type="caution">
    <text evidence="14">The sequence shown here is derived from an EMBL/GenBank/DDBJ whole genome shotgun (WGS) entry which is preliminary data.</text>
</comment>
<proteinExistence type="inferred from homology"/>
<evidence type="ECO:0000256" key="12">
    <source>
        <dbReference type="SAM" id="MobiDB-lite"/>
    </source>
</evidence>
<dbReference type="InterPro" id="IPR045863">
    <property type="entry name" value="CorA_TM1_TM2"/>
</dbReference>
<name>A0A496PFT4_9MICC</name>
<keyword evidence="7 13" id="KW-1133">Transmembrane helix</keyword>
<dbReference type="PANTHER" id="PTHR46494">
    <property type="entry name" value="CORA FAMILY METAL ION TRANSPORTER (EUROFUNG)"/>
    <property type="match status" value="1"/>
</dbReference>
<dbReference type="InterPro" id="IPR045861">
    <property type="entry name" value="CorA_cytoplasmic_dom"/>
</dbReference>
<keyword evidence="3" id="KW-0813">Transport</keyword>
<dbReference type="SUPFAM" id="SSF143865">
    <property type="entry name" value="CorA soluble domain-like"/>
    <property type="match status" value="1"/>
</dbReference>
<dbReference type="GO" id="GO:0050897">
    <property type="term" value="F:cobalt ion binding"/>
    <property type="evidence" value="ECO:0007669"/>
    <property type="project" value="TreeGrafter"/>
</dbReference>
<evidence type="ECO:0000256" key="2">
    <source>
        <dbReference type="ARBA" id="ARBA00009765"/>
    </source>
</evidence>
<dbReference type="AlphaFoldDB" id="A0A496PFT4"/>
<dbReference type="FunFam" id="1.20.58.340:FF:000004">
    <property type="entry name" value="Magnesium transport protein CorA"/>
    <property type="match status" value="1"/>
</dbReference>
<feature type="transmembrane region" description="Helical" evidence="13">
    <location>
        <begin position="355"/>
        <end position="375"/>
    </location>
</feature>
<feature type="region of interest" description="Disordered" evidence="12">
    <location>
        <begin position="241"/>
        <end position="261"/>
    </location>
</feature>
<keyword evidence="15" id="KW-1185">Reference proteome</keyword>
<comment type="subcellular location">
    <subcellularLocation>
        <location evidence="1">Cell membrane</location>
        <topology evidence="1">Multi-pass membrane protein</topology>
    </subcellularLocation>
</comment>
<dbReference type="Proteomes" id="UP000273119">
    <property type="component" value="Unassembled WGS sequence"/>
</dbReference>
<sequence>MGQQDLAERVSVFVDGTVTELESRDREAIRSARDRGGWIWVELAGTSKDQWHLLAQDFTLNHLAVEDMMESKQRTKVDHYGEDTFLVMHPACYDEDAESVSVGELHLYAGRDFLITHRDAGTPAPDQARQRVVHSPALAGLGPRGGAYSVLDQIVDDYEPVVDELATDIEQIDEELFAQSQGEVATRIYKLSRQVGHFQRAVQPLDDALIAARKNIAGDDPGVLLGEAGVGYSYAMPAAAREPKSAGTPGSGHDQDAAKDSADQRGRVLIDALLRDVQDHSTRVEARLDGMHATLVNALSLALTLASERAAQVGLEQSVQSKKVSSWAAILAAPTVLAGVWGMNFKYMPELEAGWGYPAALATMLGAGTTLYVVFKKKGWL</sequence>
<evidence type="ECO:0000256" key="10">
    <source>
        <dbReference type="ARBA" id="ARBA00034269"/>
    </source>
</evidence>
<comment type="catalytic activity">
    <reaction evidence="10">
        <text>Mg(2+)(in) = Mg(2+)(out)</text>
        <dbReference type="Rhea" id="RHEA:29827"/>
        <dbReference type="ChEBI" id="CHEBI:18420"/>
    </reaction>
</comment>
<dbReference type="CDD" id="cd12830">
    <property type="entry name" value="MtCorA-like"/>
    <property type="match status" value="1"/>
</dbReference>
<evidence type="ECO:0000256" key="5">
    <source>
        <dbReference type="ARBA" id="ARBA00022692"/>
    </source>
</evidence>
<organism evidence="14 15">
    <name type="scientific">Galactobacter caseinivorans</name>
    <dbReference type="NCBI Taxonomy" id="2676123"/>
    <lineage>
        <taxon>Bacteria</taxon>
        <taxon>Bacillati</taxon>
        <taxon>Actinomycetota</taxon>
        <taxon>Actinomycetes</taxon>
        <taxon>Micrococcales</taxon>
        <taxon>Micrococcaceae</taxon>
        <taxon>Galactobacter</taxon>
    </lineage>
</organism>
<dbReference type="EMBL" id="QQXL01000008">
    <property type="protein sequence ID" value="RKW69546.1"/>
    <property type="molecule type" value="Genomic_DNA"/>
</dbReference>
<dbReference type="Gene3D" id="1.20.58.340">
    <property type="entry name" value="Magnesium transport protein CorA, transmembrane region"/>
    <property type="match status" value="2"/>
</dbReference>
<dbReference type="InterPro" id="IPR002523">
    <property type="entry name" value="MgTranspt_CorA/ZnTranspt_ZntB"/>
</dbReference>
<evidence type="ECO:0000313" key="15">
    <source>
        <dbReference type="Proteomes" id="UP000273119"/>
    </source>
</evidence>
<dbReference type="PANTHER" id="PTHR46494:SF1">
    <property type="entry name" value="CORA FAMILY METAL ION TRANSPORTER (EUROFUNG)"/>
    <property type="match status" value="1"/>
</dbReference>
<keyword evidence="4" id="KW-1003">Cell membrane</keyword>
<dbReference type="Gene3D" id="3.30.460.20">
    <property type="entry name" value="CorA soluble domain-like"/>
    <property type="match status" value="1"/>
</dbReference>
<evidence type="ECO:0000256" key="7">
    <source>
        <dbReference type="ARBA" id="ARBA00022989"/>
    </source>
</evidence>
<protein>
    <submittedName>
        <fullName evidence="14">Magnesium and cobalt transport protein CorA</fullName>
    </submittedName>
</protein>
<evidence type="ECO:0000256" key="4">
    <source>
        <dbReference type="ARBA" id="ARBA00022475"/>
    </source>
</evidence>
<accession>A0A496PFT4</accession>
<dbReference type="SUPFAM" id="SSF144083">
    <property type="entry name" value="Magnesium transport protein CorA, transmembrane region"/>
    <property type="match status" value="1"/>
</dbReference>
<dbReference type="Pfam" id="PF01544">
    <property type="entry name" value="CorA"/>
    <property type="match status" value="2"/>
</dbReference>
<keyword evidence="8" id="KW-0406">Ion transport</keyword>
<dbReference type="GO" id="GO:0000287">
    <property type="term" value="F:magnesium ion binding"/>
    <property type="evidence" value="ECO:0007669"/>
    <property type="project" value="TreeGrafter"/>
</dbReference>
<evidence type="ECO:0000256" key="9">
    <source>
        <dbReference type="ARBA" id="ARBA00023136"/>
    </source>
</evidence>
<evidence type="ECO:0000256" key="1">
    <source>
        <dbReference type="ARBA" id="ARBA00004651"/>
    </source>
</evidence>
<keyword evidence="9 13" id="KW-0472">Membrane</keyword>
<keyword evidence="6" id="KW-0460">Magnesium</keyword>
<comment type="similarity">
    <text evidence="2">Belongs to the CorA metal ion transporter (MIT) (TC 1.A.35) family.</text>
</comment>
<reference evidence="14 15" key="1">
    <citation type="submission" date="2018-07" db="EMBL/GenBank/DDBJ databases">
        <title>Arthrobacter sp. nov., isolated from raw cow's milk with high bacterial count.</title>
        <authorList>
            <person name="Hahne J."/>
            <person name="Isele D."/>
            <person name="Lipski A."/>
        </authorList>
    </citation>
    <scope>NUCLEOTIDE SEQUENCE [LARGE SCALE GENOMIC DNA]</scope>
    <source>
        <strain evidence="14 15">JZ R-183</strain>
    </source>
</reference>
<gene>
    <name evidence="14" type="ORF">DWQ67_12135</name>
</gene>
<comment type="function">
    <text evidence="11">Mediates influx of magnesium ions. Alternates between open and closed states. Activated by low cytoplasmic Mg(2+) levels. Inactive when cytoplasmic Mg(2+) levels are high.</text>
</comment>
<evidence type="ECO:0000256" key="6">
    <source>
        <dbReference type="ARBA" id="ARBA00022842"/>
    </source>
</evidence>
<dbReference type="GO" id="GO:0015087">
    <property type="term" value="F:cobalt ion transmembrane transporter activity"/>
    <property type="evidence" value="ECO:0007669"/>
    <property type="project" value="TreeGrafter"/>
</dbReference>